<dbReference type="GO" id="GO:0009432">
    <property type="term" value="P:SOS response"/>
    <property type="evidence" value="ECO:0007669"/>
    <property type="project" value="TreeGrafter"/>
</dbReference>
<evidence type="ECO:0000313" key="12">
    <source>
        <dbReference type="Proteomes" id="UP001409585"/>
    </source>
</evidence>
<dbReference type="Proteomes" id="UP001409585">
    <property type="component" value="Unassembled WGS sequence"/>
</dbReference>
<keyword evidence="7 9" id="KW-0234">DNA repair</keyword>
<dbReference type="Pfam" id="PF02463">
    <property type="entry name" value="SMC_N"/>
    <property type="match status" value="1"/>
</dbReference>
<comment type="similarity">
    <text evidence="2 9">Belongs to the RecN family.</text>
</comment>
<keyword evidence="12" id="KW-1185">Reference proteome</keyword>
<dbReference type="CDD" id="cd03241">
    <property type="entry name" value="ABC_RecN"/>
    <property type="match status" value="2"/>
</dbReference>
<evidence type="ECO:0000313" key="11">
    <source>
        <dbReference type="EMBL" id="GAA4947941.1"/>
    </source>
</evidence>
<evidence type="ECO:0000256" key="7">
    <source>
        <dbReference type="ARBA" id="ARBA00023204"/>
    </source>
</evidence>
<name>A0AAV3U4T1_9ALTE</name>
<dbReference type="SUPFAM" id="SSF52540">
    <property type="entry name" value="P-loop containing nucleoside triphosphate hydrolases"/>
    <property type="match status" value="2"/>
</dbReference>
<keyword evidence="6" id="KW-0067">ATP-binding</keyword>
<evidence type="ECO:0000256" key="3">
    <source>
        <dbReference type="ARBA" id="ARBA00021315"/>
    </source>
</evidence>
<comment type="function">
    <text evidence="1 9">May be involved in recombinational repair of damaged DNA.</text>
</comment>
<protein>
    <recommendedName>
        <fullName evidence="3 9">DNA repair protein RecN</fullName>
    </recommendedName>
    <alternativeName>
        <fullName evidence="8 9">Recombination protein N</fullName>
    </alternativeName>
</protein>
<evidence type="ECO:0000256" key="5">
    <source>
        <dbReference type="ARBA" id="ARBA00022763"/>
    </source>
</evidence>
<reference evidence="12" key="1">
    <citation type="journal article" date="2019" name="Int. J. Syst. Evol. Microbiol.">
        <title>The Global Catalogue of Microorganisms (GCM) 10K type strain sequencing project: providing services to taxonomists for standard genome sequencing and annotation.</title>
        <authorList>
            <consortium name="The Broad Institute Genomics Platform"/>
            <consortium name="The Broad Institute Genome Sequencing Center for Infectious Disease"/>
            <person name="Wu L."/>
            <person name="Ma J."/>
        </authorList>
    </citation>
    <scope>NUCLEOTIDE SEQUENCE [LARGE SCALE GENOMIC DNA]</scope>
    <source>
        <strain evidence="12">JCM 19134</strain>
    </source>
</reference>
<dbReference type="EMBL" id="BAABLX010000027">
    <property type="protein sequence ID" value="GAA4947941.1"/>
    <property type="molecule type" value="Genomic_DNA"/>
</dbReference>
<evidence type="ECO:0000256" key="2">
    <source>
        <dbReference type="ARBA" id="ARBA00009441"/>
    </source>
</evidence>
<dbReference type="PIRSF" id="PIRSF003128">
    <property type="entry name" value="RecN"/>
    <property type="match status" value="1"/>
</dbReference>
<dbReference type="Gene3D" id="3.40.50.300">
    <property type="entry name" value="P-loop containing nucleotide triphosphate hydrolases"/>
    <property type="match status" value="2"/>
</dbReference>
<dbReference type="GO" id="GO:0006281">
    <property type="term" value="P:DNA repair"/>
    <property type="evidence" value="ECO:0007669"/>
    <property type="project" value="UniProtKB-KW"/>
</dbReference>
<dbReference type="GO" id="GO:0005524">
    <property type="term" value="F:ATP binding"/>
    <property type="evidence" value="ECO:0007669"/>
    <property type="project" value="UniProtKB-KW"/>
</dbReference>
<sequence>MLTHLSINNFTLVEHLDLEIEPGMTAVTGETGAGKSIMLDALGLALGDRGDGDRVRTGTERADICAQFDLSKLPKAANWLKAQDFESAECLLRRVITSEGRSRGYINGQPATMSQLRELGNLLIDIHSQHEHQSLLRKDTHRLLVDDFGNHHSLTASVAEQHQAWAATHARANQLREQSADYQQKVQLLTFQVEELDALGLQPGEIDALEEEQKLLASAEDSLNLSQQLAELCGGEDQSLENLLGHALHLLNNLPHKSASLTEAQEMLTGAEIQVREASSAINNHLNSTEINPERLREVDDRLSTIYQTARKHRVNPEELPDLYQRLSDQLADLTGDDNQLEALEAKEGQLKTTLLTSAKKLSAKRKTAAAKLAKAVNQQLKQLAMANACVEIALQAEEVTSHGLESVEFLISTNPGASPKPLAKVASGGELSRVSLAIVVVTAQTSKVPTMVFDEVDVGIGGATADVVGSLLRTLGDAGQVICVTHLGQVAAKAHHHLQVVKAQNKKTTTSQLKALHEEEKVAEIARMIGGSESAQSLAHAKEMLEKA</sequence>
<evidence type="ECO:0000256" key="6">
    <source>
        <dbReference type="ARBA" id="ARBA00022840"/>
    </source>
</evidence>
<dbReference type="PANTHER" id="PTHR11059:SF0">
    <property type="entry name" value="DNA REPAIR PROTEIN RECN"/>
    <property type="match status" value="1"/>
</dbReference>
<dbReference type="PANTHER" id="PTHR11059">
    <property type="entry name" value="DNA REPAIR PROTEIN RECN"/>
    <property type="match status" value="1"/>
</dbReference>
<dbReference type="InterPro" id="IPR027417">
    <property type="entry name" value="P-loop_NTPase"/>
</dbReference>
<dbReference type="FunFam" id="3.40.50.300:FF:000319">
    <property type="entry name" value="DNA repair protein RecN"/>
    <property type="match status" value="1"/>
</dbReference>
<accession>A0AAV3U4T1</accession>
<gene>
    <name evidence="11" type="primary">recN</name>
    <name evidence="11" type="ORF">GCM10025791_29770</name>
</gene>
<dbReference type="NCBIfam" id="NF008121">
    <property type="entry name" value="PRK10869.1"/>
    <property type="match status" value="1"/>
</dbReference>
<feature type="domain" description="RecF/RecN/SMC N-terminal" evidence="10">
    <location>
        <begin position="1"/>
        <end position="509"/>
    </location>
</feature>
<evidence type="ECO:0000256" key="8">
    <source>
        <dbReference type="ARBA" id="ARBA00033408"/>
    </source>
</evidence>
<evidence type="ECO:0000256" key="1">
    <source>
        <dbReference type="ARBA" id="ARBA00003618"/>
    </source>
</evidence>
<dbReference type="AlphaFoldDB" id="A0AAV3U4T1"/>
<dbReference type="RefSeq" id="WP_345423877.1">
    <property type="nucleotide sequence ID" value="NZ_AP031496.1"/>
</dbReference>
<dbReference type="InterPro" id="IPR004604">
    <property type="entry name" value="DNA_recomb/repair_RecN"/>
</dbReference>
<dbReference type="GO" id="GO:0043590">
    <property type="term" value="C:bacterial nucleoid"/>
    <property type="evidence" value="ECO:0007669"/>
    <property type="project" value="TreeGrafter"/>
</dbReference>
<dbReference type="FunFam" id="3.40.50.300:FF:000356">
    <property type="entry name" value="DNA repair protein RecN"/>
    <property type="match status" value="1"/>
</dbReference>
<dbReference type="GO" id="GO:0006310">
    <property type="term" value="P:DNA recombination"/>
    <property type="evidence" value="ECO:0007669"/>
    <property type="project" value="InterPro"/>
</dbReference>
<keyword evidence="4" id="KW-0547">Nucleotide-binding</keyword>
<evidence type="ECO:0000259" key="10">
    <source>
        <dbReference type="Pfam" id="PF02463"/>
    </source>
</evidence>
<evidence type="ECO:0000256" key="9">
    <source>
        <dbReference type="PIRNR" id="PIRNR003128"/>
    </source>
</evidence>
<organism evidence="11 12">
    <name type="scientific">Halioxenophilus aromaticivorans</name>
    <dbReference type="NCBI Taxonomy" id="1306992"/>
    <lineage>
        <taxon>Bacteria</taxon>
        <taxon>Pseudomonadati</taxon>
        <taxon>Pseudomonadota</taxon>
        <taxon>Gammaproteobacteria</taxon>
        <taxon>Alteromonadales</taxon>
        <taxon>Alteromonadaceae</taxon>
        <taxon>Halioxenophilus</taxon>
    </lineage>
</organism>
<comment type="caution">
    <text evidence="11">The sequence shown here is derived from an EMBL/GenBank/DDBJ whole genome shotgun (WGS) entry which is preliminary data.</text>
</comment>
<dbReference type="NCBIfam" id="TIGR00634">
    <property type="entry name" value="recN"/>
    <property type="match status" value="1"/>
</dbReference>
<keyword evidence="5 9" id="KW-0227">DNA damage</keyword>
<proteinExistence type="inferred from homology"/>
<dbReference type="InterPro" id="IPR003395">
    <property type="entry name" value="RecF/RecN/SMC_N"/>
</dbReference>
<evidence type="ECO:0000256" key="4">
    <source>
        <dbReference type="ARBA" id="ARBA00022741"/>
    </source>
</evidence>